<keyword evidence="1" id="KW-1133">Transmembrane helix</keyword>
<dbReference type="AlphaFoldDB" id="A0A645GY09"/>
<evidence type="ECO:0000313" key="2">
    <source>
        <dbReference type="EMBL" id="MPN28523.1"/>
    </source>
</evidence>
<dbReference type="EMBL" id="VSSQ01078851">
    <property type="protein sequence ID" value="MPN28523.1"/>
    <property type="molecule type" value="Genomic_DNA"/>
</dbReference>
<organism evidence="2">
    <name type="scientific">bioreactor metagenome</name>
    <dbReference type="NCBI Taxonomy" id="1076179"/>
    <lineage>
        <taxon>unclassified sequences</taxon>
        <taxon>metagenomes</taxon>
        <taxon>ecological metagenomes</taxon>
    </lineage>
</organism>
<accession>A0A645GY09</accession>
<evidence type="ECO:0000256" key="1">
    <source>
        <dbReference type="SAM" id="Phobius"/>
    </source>
</evidence>
<proteinExistence type="predicted"/>
<protein>
    <submittedName>
        <fullName evidence="2">Uncharacterized protein</fullName>
    </submittedName>
</protein>
<feature type="transmembrane region" description="Helical" evidence="1">
    <location>
        <begin position="32"/>
        <end position="50"/>
    </location>
</feature>
<keyword evidence="1" id="KW-0472">Membrane</keyword>
<gene>
    <name evidence="2" type="ORF">SDC9_175965</name>
</gene>
<comment type="caution">
    <text evidence="2">The sequence shown here is derived from an EMBL/GenBank/DDBJ whole genome shotgun (WGS) entry which is preliminary data.</text>
</comment>
<keyword evidence="1" id="KW-0812">Transmembrane</keyword>
<reference evidence="2" key="1">
    <citation type="submission" date="2019-08" db="EMBL/GenBank/DDBJ databases">
        <authorList>
            <person name="Kucharzyk K."/>
            <person name="Murdoch R.W."/>
            <person name="Higgins S."/>
            <person name="Loffler F."/>
        </authorList>
    </citation>
    <scope>NUCLEOTIDE SEQUENCE</scope>
</reference>
<sequence length="68" mass="8118">MYCVNSEYRRFGSQAELVREAVYFSLSQVNLVSFRGTILLGIVHTVRFLWAKGLRTHFFIYERLVYEH</sequence>
<name>A0A645GY09_9ZZZZ</name>